<comment type="caution">
    <text evidence="1">The sequence shown here is derived from an EMBL/GenBank/DDBJ whole genome shotgun (WGS) entry which is preliminary data.</text>
</comment>
<dbReference type="EMBL" id="BCSY01000086">
    <property type="protein sequence ID" value="GAS98599.1"/>
    <property type="molecule type" value="Genomic_DNA"/>
</dbReference>
<reference evidence="2" key="2">
    <citation type="submission" date="2016-02" db="EMBL/GenBank/DDBJ databases">
        <title>Draft genome sequence of five rapidly growing Mycobacterium species.</title>
        <authorList>
            <person name="Katahira K."/>
            <person name="Gotou Y."/>
            <person name="Iida K."/>
            <person name="Ogura Y."/>
            <person name="Hayashi T."/>
        </authorList>
    </citation>
    <scope>NUCLEOTIDE SEQUENCE [LARGE SCALE GENOMIC DNA]</scope>
    <source>
        <strain evidence="2">JCM15298</strain>
    </source>
</reference>
<accession>A0A117IBW7</accession>
<sequence>MAGSANPASTGSKWVSVVGGALHHRVVTAHVVYGRAPGGFQVARAVDSAASGLMTDTSELDSTVFLRSGSVLLRASLTTAERTVQLLVHGSDIEGGNLESR</sequence>
<gene>
    <name evidence="1" type="ORF">RMCC_5564</name>
</gene>
<dbReference type="Proteomes" id="UP000069443">
    <property type="component" value="Unassembled WGS sequence"/>
</dbReference>
<organism evidence="1 2">
    <name type="scientific">Mycolicibacterium canariasense</name>
    <name type="common">Mycobacterium canariasense</name>
    <dbReference type="NCBI Taxonomy" id="228230"/>
    <lineage>
        <taxon>Bacteria</taxon>
        <taxon>Bacillati</taxon>
        <taxon>Actinomycetota</taxon>
        <taxon>Actinomycetes</taxon>
        <taxon>Mycobacteriales</taxon>
        <taxon>Mycobacteriaceae</taxon>
        <taxon>Mycolicibacterium</taxon>
    </lineage>
</organism>
<proteinExistence type="predicted"/>
<evidence type="ECO:0000313" key="2">
    <source>
        <dbReference type="Proteomes" id="UP000069443"/>
    </source>
</evidence>
<dbReference type="AlphaFoldDB" id="A0A117IBW7"/>
<dbReference type="GO" id="GO:0016874">
    <property type="term" value="F:ligase activity"/>
    <property type="evidence" value="ECO:0007669"/>
    <property type="project" value="UniProtKB-KW"/>
</dbReference>
<evidence type="ECO:0000313" key="1">
    <source>
        <dbReference type="EMBL" id="GAS98599.1"/>
    </source>
</evidence>
<protein>
    <submittedName>
        <fullName evidence="1">Putative long-chain fatty acyl-AMP ligase</fullName>
    </submittedName>
</protein>
<name>A0A117IBW7_MYCCR</name>
<keyword evidence="2" id="KW-1185">Reference proteome</keyword>
<keyword evidence="1" id="KW-0436">Ligase</keyword>
<reference evidence="2" key="1">
    <citation type="journal article" date="2016" name="Genome Announc.">
        <title>Draft Genome Sequences of Five Rapidly Growing Mycobacterium Species, M. thermoresistibile, M. fortuitum subsp. acetamidolyticum, M. canariasense, M. brisbanense, and M. novocastrense.</title>
        <authorList>
            <person name="Katahira K."/>
            <person name="Ogura Y."/>
            <person name="Gotoh Y."/>
            <person name="Hayashi T."/>
        </authorList>
    </citation>
    <scope>NUCLEOTIDE SEQUENCE [LARGE SCALE GENOMIC DNA]</scope>
    <source>
        <strain evidence="2">JCM15298</strain>
    </source>
</reference>